<keyword evidence="5" id="KW-1185">Reference proteome</keyword>
<dbReference type="EMBL" id="RWGW01000019">
    <property type="protein sequence ID" value="RSK25420.1"/>
    <property type="molecule type" value="Genomic_DNA"/>
</dbReference>
<keyword evidence="2" id="KW-0479">Metal-binding</keyword>
<gene>
    <name evidence="4" type="ORF">EJA12_12080</name>
</gene>
<evidence type="ECO:0000313" key="4">
    <source>
        <dbReference type="EMBL" id="RSK25420.1"/>
    </source>
</evidence>
<reference evidence="4 5" key="1">
    <citation type="submission" date="2018-12" db="EMBL/GenBank/DDBJ databases">
        <title>Comparitive functional genomics of dry heat resistant strains isolated from the viking spacecraft.</title>
        <authorList>
            <person name="Seuylemezian A."/>
            <person name="Vaishampayan P."/>
        </authorList>
    </citation>
    <scope>NUCLEOTIDE SEQUENCE [LARGE SCALE GENOMIC DNA]</scope>
    <source>
        <strain evidence="4 5">M6-11</strain>
    </source>
</reference>
<evidence type="ECO:0000259" key="3">
    <source>
        <dbReference type="Pfam" id="PF12850"/>
    </source>
</evidence>
<evidence type="ECO:0000313" key="5">
    <source>
        <dbReference type="Proteomes" id="UP000272481"/>
    </source>
</evidence>
<dbReference type="Proteomes" id="UP000272481">
    <property type="component" value="Unassembled WGS sequence"/>
</dbReference>
<dbReference type="Pfam" id="PF12850">
    <property type="entry name" value="Metallophos_2"/>
    <property type="match status" value="1"/>
</dbReference>
<comment type="similarity">
    <text evidence="1 2">Belongs to the metallophosphoesterase superfamily. YfcE family.</text>
</comment>
<sequence length="166" mass="18768">MKSVILGDTHMPRMAKALPPMLIAELKTADRIIHTGDWQTMEVYNELKNFAPVDGVYGNADSQEIRDRFGREKCFDFDGTAVSLVHGDGKGKTTPLRALETFRDEQPDIILFGHSHIPYHGKHGEIVLFNPGSPTDKRRQPEYSFGILETTESGFSLRHVFYTSKM</sequence>
<dbReference type="InterPro" id="IPR024654">
    <property type="entry name" value="Calcineurin-like_PHP_lpxH"/>
</dbReference>
<dbReference type="SUPFAM" id="SSF56300">
    <property type="entry name" value="Metallo-dependent phosphatases"/>
    <property type="match status" value="1"/>
</dbReference>
<comment type="caution">
    <text evidence="4">The sequence shown here is derived from an EMBL/GenBank/DDBJ whole genome shotgun (WGS) entry which is preliminary data.</text>
</comment>
<evidence type="ECO:0000256" key="2">
    <source>
        <dbReference type="RuleBase" id="RU362039"/>
    </source>
</evidence>
<dbReference type="EC" id="3.1.4.-" evidence="2"/>
<dbReference type="PANTHER" id="PTHR11124">
    <property type="entry name" value="VACUOLAR SORTING PROTEIN VPS29"/>
    <property type="match status" value="1"/>
</dbReference>
<feature type="domain" description="Calcineurin-like phosphoesterase" evidence="3">
    <location>
        <begin position="1"/>
        <end position="152"/>
    </location>
</feature>
<evidence type="ECO:0000256" key="1">
    <source>
        <dbReference type="ARBA" id="ARBA00008950"/>
    </source>
</evidence>
<protein>
    <recommendedName>
        <fullName evidence="2">Phosphoesterase</fullName>
        <ecNumber evidence="2">3.1.4.-</ecNumber>
    </recommendedName>
</protein>
<dbReference type="RefSeq" id="WP_125904222.1">
    <property type="nucleotide sequence ID" value="NZ_JAPDFN010000009.1"/>
</dbReference>
<dbReference type="InterPro" id="IPR000979">
    <property type="entry name" value="Phosphodiesterase_MJ0936/Vps29"/>
</dbReference>
<dbReference type="NCBIfam" id="TIGR00040">
    <property type="entry name" value="yfcE"/>
    <property type="match status" value="1"/>
</dbReference>
<proteinExistence type="inferred from homology"/>
<accession>A0ABX9ZAP4</accession>
<dbReference type="InterPro" id="IPR029052">
    <property type="entry name" value="Metallo-depent_PP-like"/>
</dbReference>
<name>A0ABX9ZAP4_9BACL</name>
<comment type="cofactor">
    <cofactor evidence="2">
        <name>a divalent metal cation</name>
        <dbReference type="ChEBI" id="CHEBI:60240"/>
    </cofactor>
</comment>
<dbReference type="Gene3D" id="3.60.21.10">
    <property type="match status" value="1"/>
</dbReference>
<organism evidence="4 5">
    <name type="scientific">Bhargavaea beijingensis</name>
    <dbReference type="NCBI Taxonomy" id="426756"/>
    <lineage>
        <taxon>Bacteria</taxon>
        <taxon>Bacillati</taxon>
        <taxon>Bacillota</taxon>
        <taxon>Bacilli</taxon>
        <taxon>Bacillales</taxon>
        <taxon>Caryophanaceae</taxon>
        <taxon>Bhargavaea</taxon>
    </lineage>
</organism>